<dbReference type="RefSeq" id="WP_073295573.1">
    <property type="nucleotide sequence ID" value="NZ_FQUF01000005.1"/>
</dbReference>
<evidence type="ECO:0000313" key="11">
    <source>
        <dbReference type="EMBL" id="SHE43244.1"/>
    </source>
</evidence>
<keyword evidence="5 11" id="KW-0067">ATP-binding</keyword>
<name>A0A1M4TFY0_9LACT</name>
<dbReference type="SUPFAM" id="SSF90123">
    <property type="entry name" value="ABC transporter transmembrane region"/>
    <property type="match status" value="1"/>
</dbReference>
<keyword evidence="3 8" id="KW-0812">Transmembrane</keyword>
<dbReference type="Gene3D" id="3.40.50.300">
    <property type="entry name" value="P-loop containing nucleotide triphosphate hydrolases"/>
    <property type="match status" value="1"/>
</dbReference>
<evidence type="ECO:0000313" key="12">
    <source>
        <dbReference type="Proteomes" id="UP000184128"/>
    </source>
</evidence>
<accession>A0A1M4TFY0</accession>
<dbReference type="PANTHER" id="PTHR43394">
    <property type="entry name" value="ATP-DEPENDENT PERMEASE MDL1, MITOCHONDRIAL"/>
    <property type="match status" value="1"/>
</dbReference>
<feature type="transmembrane region" description="Helical" evidence="8">
    <location>
        <begin position="180"/>
        <end position="199"/>
    </location>
</feature>
<dbReference type="Proteomes" id="UP000184128">
    <property type="component" value="Unassembled WGS sequence"/>
</dbReference>
<evidence type="ECO:0000256" key="4">
    <source>
        <dbReference type="ARBA" id="ARBA00022741"/>
    </source>
</evidence>
<protein>
    <submittedName>
        <fullName evidence="11">ATP-binding cassette, subfamily B</fullName>
    </submittedName>
</protein>
<dbReference type="Gene3D" id="1.20.1560.10">
    <property type="entry name" value="ABC transporter type 1, transmembrane domain"/>
    <property type="match status" value="1"/>
</dbReference>
<dbReference type="GO" id="GO:0016887">
    <property type="term" value="F:ATP hydrolysis activity"/>
    <property type="evidence" value="ECO:0007669"/>
    <property type="project" value="InterPro"/>
</dbReference>
<dbReference type="PROSITE" id="PS50929">
    <property type="entry name" value="ABC_TM1F"/>
    <property type="match status" value="1"/>
</dbReference>
<keyword evidence="7 8" id="KW-0472">Membrane</keyword>
<feature type="domain" description="ABC transmembrane type-1" evidence="10">
    <location>
        <begin position="38"/>
        <end position="322"/>
    </location>
</feature>
<keyword evidence="4" id="KW-0547">Nucleotide-binding</keyword>
<dbReference type="GO" id="GO:0005886">
    <property type="term" value="C:plasma membrane"/>
    <property type="evidence" value="ECO:0007669"/>
    <property type="project" value="UniProtKB-SubCell"/>
</dbReference>
<feature type="domain" description="ABC transporter" evidence="9">
    <location>
        <begin position="356"/>
        <end position="590"/>
    </location>
</feature>
<dbReference type="PROSITE" id="PS50893">
    <property type="entry name" value="ABC_TRANSPORTER_2"/>
    <property type="match status" value="1"/>
</dbReference>
<evidence type="ECO:0000256" key="3">
    <source>
        <dbReference type="ARBA" id="ARBA00022692"/>
    </source>
</evidence>
<evidence type="ECO:0000256" key="5">
    <source>
        <dbReference type="ARBA" id="ARBA00022840"/>
    </source>
</evidence>
<dbReference type="GO" id="GO:0015421">
    <property type="term" value="F:ABC-type oligopeptide transporter activity"/>
    <property type="evidence" value="ECO:0007669"/>
    <property type="project" value="TreeGrafter"/>
</dbReference>
<dbReference type="PROSITE" id="PS00211">
    <property type="entry name" value="ABC_TRANSPORTER_1"/>
    <property type="match status" value="1"/>
</dbReference>
<evidence type="ECO:0000259" key="9">
    <source>
        <dbReference type="PROSITE" id="PS50893"/>
    </source>
</evidence>
<feature type="transmembrane region" description="Helical" evidence="8">
    <location>
        <begin position="77"/>
        <end position="101"/>
    </location>
</feature>
<dbReference type="OrthoDB" id="9770415at2"/>
<dbReference type="GO" id="GO:0005524">
    <property type="term" value="F:ATP binding"/>
    <property type="evidence" value="ECO:0007669"/>
    <property type="project" value="UniProtKB-KW"/>
</dbReference>
<evidence type="ECO:0000256" key="1">
    <source>
        <dbReference type="ARBA" id="ARBA00004651"/>
    </source>
</evidence>
<dbReference type="InterPro" id="IPR003593">
    <property type="entry name" value="AAA+_ATPase"/>
</dbReference>
<dbReference type="InterPro" id="IPR039421">
    <property type="entry name" value="Type_1_exporter"/>
</dbReference>
<dbReference type="FunFam" id="3.40.50.300:FF:000287">
    <property type="entry name" value="Multidrug ABC transporter ATP-binding protein"/>
    <property type="match status" value="1"/>
</dbReference>
<dbReference type="Pfam" id="PF00005">
    <property type="entry name" value="ABC_tran"/>
    <property type="match status" value="1"/>
</dbReference>
<evidence type="ECO:0000256" key="2">
    <source>
        <dbReference type="ARBA" id="ARBA00022448"/>
    </source>
</evidence>
<dbReference type="SMART" id="SM00382">
    <property type="entry name" value="AAA"/>
    <property type="match status" value="1"/>
</dbReference>
<dbReference type="InterPro" id="IPR027417">
    <property type="entry name" value="P-loop_NTPase"/>
</dbReference>
<dbReference type="EMBL" id="FQUF01000005">
    <property type="protein sequence ID" value="SHE43244.1"/>
    <property type="molecule type" value="Genomic_DNA"/>
</dbReference>
<dbReference type="PANTHER" id="PTHR43394:SF1">
    <property type="entry name" value="ATP-BINDING CASSETTE SUB-FAMILY B MEMBER 10, MITOCHONDRIAL"/>
    <property type="match status" value="1"/>
</dbReference>
<feature type="transmembrane region" description="Helical" evidence="8">
    <location>
        <begin position="260"/>
        <end position="284"/>
    </location>
</feature>
<comment type="subcellular location">
    <subcellularLocation>
        <location evidence="1">Cell membrane</location>
        <topology evidence="1">Multi-pass membrane protein</topology>
    </subcellularLocation>
</comment>
<dbReference type="InterPro" id="IPR036640">
    <property type="entry name" value="ABC1_TM_sf"/>
</dbReference>
<feature type="transmembrane region" description="Helical" evidence="8">
    <location>
        <begin position="37"/>
        <end position="57"/>
    </location>
</feature>
<dbReference type="CDD" id="cd18544">
    <property type="entry name" value="ABC_6TM_TmrA_like"/>
    <property type="match status" value="1"/>
</dbReference>
<dbReference type="InterPro" id="IPR003439">
    <property type="entry name" value="ABC_transporter-like_ATP-bd"/>
</dbReference>
<dbReference type="Pfam" id="PF00664">
    <property type="entry name" value="ABC_membrane"/>
    <property type="match status" value="1"/>
</dbReference>
<keyword evidence="6 8" id="KW-1133">Transmembrane helix</keyword>
<keyword evidence="12" id="KW-1185">Reference proteome</keyword>
<evidence type="ECO:0000256" key="6">
    <source>
        <dbReference type="ARBA" id="ARBA00022989"/>
    </source>
</evidence>
<evidence type="ECO:0000256" key="7">
    <source>
        <dbReference type="ARBA" id="ARBA00023136"/>
    </source>
</evidence>
<reference evidence="11 12" key="1">
    <citation type="submission" date="2016-11" db="EMBL/GenBank/DDBJ databases">
        <authorList>
            <person name="Jaros S."/>
            <person name="Januszkiewicz K."/>
            <person name="Wedrychowicz H."/>
        </authorList>
    </citation>
    <scope>NUCLEOTIDE SEQUENCE [LARGE SCALE GENOMIC DNA]</scope>
    <source>
        <strain evidence="11 12">DSM 15692</strain>
    </source>
</reference>
<dbReference type="CDD" id="cd03254">
    <property type="entry name" value="ABCC_Glucan_exporter_like"/>
    <property type="match status" value="1"/>
</dbReference>
<dbReference type="SUPFAM" id="SSF52540">
    <property type="entry name" value="P-loop containing nucleoside triphosphate hydrolases"/>
    <property type="match status" value="1"/>
</dbReference>
<keyword evidence="2" id="KW-0813">Transport</keyword>
<proteinExistence type="predicted"/>
<dbReference type="STRING" id="1121025.SAMN02745249_00420"/>
<feature type="transmembrane region" description="Helical" evidence="8">
    <location>
        <begin position="153"/>
        <end position="174"/>
    </location>
</feature>
<dbReference type="AlphaFoldDB" id="A0A1M4TFY0"/>
<evidence type="ECO:0000256" key="8">
    <source>
        <dbReference type="SAM" id="Phobius"/>
    </source>
</evidence>
<organism evidence="11 12">
    <name type="scientific">Atopostipes suicloacalis DSM 15692</name>
    <dbReference type="NCBI Taxonomy" id="1121025"/>
    <lineage>
        <taxon>Bacteria</taxon>
        <taxon>Bacillati</taxon>
        <taxon>Bacillota</taxon>
        <taxon>Bacilli</taxon>
        <taxon>Lactobacillales</taxon>
        <taxon>Carnobacteriaceae</taxon>
        <taxon>Atopostipes</taxon>
    </lineage>
</organism>
<dbReference type="InterPro" id="IPR011527">
    <property type="entry name" value="ABC1_TM_dom"/>
</dbReference>
<dbReference type="InterPro" id="IPR017871">
    <property type="entry name" value="ABC_transporter-like_CS"/>
</dbReference>
<sequence length="601" mass="68559">MENNVEDESQYRSIPIKEQMVTLKRILKFIKPYIKQFAAAIFLVIFLAVVNAVQPRIIQTFIDDYLATGTATRSTAVMFGAIYFGLTLVKAIVTFFELYLFNTASEKTIQNVRNQLFAKVHRLGMKFFDNTSTGWIVTRVTNDTEALKDFWNVLLNIVQSLLSILTTFGAMLLLDWKVSLWILAFVPILIVVTRFYQVYSSKTYSEMKSKNSMLNTQLAESINGMPIIQQFRQEKRMINEFEEVNDSYFQSNFSMTRINAILLSPIINLLYTIAIVAILGLFGYDALQGSVEIGVIYAFTSYVNLFFQPLTRLMDNLSLFQDGVISSSRILNVMDDETYNPQQEDTQDLKISDAKIEFKDVTFSYDDEHDVLKNISFIVNPGETVALVGHTGSGKSSIINILSRFYEFQEGEILIDDQSIKKYPMEELRNEIGLVLQDSFMFYGTIKDNIRLLDDSITDEEIIRAAQFVQADRFIEKLPGKYDHKVVERGAGFSSGEKQLLSFASTIVKDPKILILDEATANIDTETEVLIQEGLNRMREGRTTLAIAHRLSTIRDADQILVLEDGEIVERGTHEELIKLGGRYSEMYELQNLGYTRSSHK</sequence>
<evidence type="ECO:0000259" key="10">
    <source>
        <dbReference type="PROSITE" id="PS50929"/>
    </source>
</evidence>
<gene>
    <name evidence="11" type="ORF">SAMN02745249_00420</name>
</gene>